<proteinExistence type="predicted"/>
<keyword evidence="2" id="KW-1185">Reference proteome</keyword>
<comment type="caution">
    <text evidence="1">The sequence shown here is derived from an EMBL/GenBank/DDBJ whole genome shotgun (WGS) entry which is preliminary data.</text>
</comment>
<organism evidence="1 2">
    <name type="scientific">Araneus ventricosus</name>
    <name type="common">Orbweaver spider</name>
    <name type="synonym">Epeira ventricosa</name>
    <dbReference type="NCBI Taxonomy" id="182803"/>
    <lineage>
        <taxon>Eukaryota</taxon>
        <taxon>Metazoa</taxon>
        <taxon>Ecdysozoa</taxon>
        <taxon>Arthropoda</taxon>
        <taxon>Chelicerata</taxon>
        <taxon>Arachnida</taxon>
        <taxon>Araneae</taxon>
        <taxon>Araneomorphae</taxon>
        <taxon>Entelegynae</taxon>
        <taxon>Araneoidea</taxon>
        <taxon>Araneidae</taxon>
        <taxon>Araneus</taxon>
    </lineage>
</organism>
<sequence length="186" mass="21556">MNLRRYSKQSFYVDNVVASLDSHEDLKIKSTQFMLQGGFELRDWESTECETEHGWETPVLGMKWNRQLDSLRWINVKQKNLKHCTIHTFVTQAKRLMLLCGILRLEEEGSKTVSLLAAKSRIAPKRFVRKTRRCSTIMYDNGTNYVLLNLLHGLDWMKIINIGAINSSNEILNPPTAAWWEVGGRD</sequence>
<accession>A0A4Y2WJC6</accession>
<reference evidence="1 2" key="1">
    <citation type="journal article" date="2019" name="Sci. Rep.">
        <title>Orb-weaving spider Araneus ventricosus genome elucidates the spidroin gene catalogue.</title>
        <authorList>
            <person name="Kono N."/>
            <person name="Nakamura H."/>
            <person name="Ohtoshi R."/>
            <person name="Moran D.A.P."/>
            <person name="Shinohara A."/>
            <person name="Yoshida Y."/>
            <person name="Fujiwara M."/>
            <person name="Mori M."/>
            <person name="Tomita M."/>
            <person name="Arakawa K."/>
        </authorList>
    </citation>
    <scope>NUCLEOTIDE SEQUENCE [LARGE SCALE GENOMIC DNA]</scope>
</reference>
<gene>
    <name evidence="1" type="ORF">AVEN_101678_1</name>
</gene>
<name>A0A4Y2WJC6_ARAVE</name>
<dbReference type="OrthoDB" id="6777813at2759"/>
<protein>
    <submittedName>
        <fullName evidence="1">Uncharacterized protein</fullName>
    </submittedName>
</protein>
<evidence type="ECO:0000313" key="2">
    <source>
        <dbReference type="Proteomes" id="UP000499080"/>
    </source>
</evidence>
<dbReference type="AlphaFoldDB" id="A0A4Y2WJC6"/>
<evidence type="ECO:0000313" key="1">
    <source>
        <dbReference type="EMBL" id="GBO36107.1"/>
    </source>
</evidence>
<dbReference type="Proteomes" id="UP000499080">
    <property type="component" value="Unassembled WGS sequence"/>
</dbReference>
<dbReference type="EMBL" id="BGPR01060183">
    <property type="protein sequence ID" value="GBO36107.1"/>
    <property type="molecule type" value="Genomic_DNA"/>
</dbReference>